<protein>
    <submittedName>
        <fullName evidence="1">Uncharacterized protein</fullName>
    </submittedName>
</protein>
<gene>
    <name evidence="1" type="ORF">Thini_0035</name>
</gene>
<proteinExistence type="predicted"/>
<organism evidence="1 2">
    <name type="scientific">Thiothrix nivea (strain ATCC 35100 / DSM 5205 / JP2)</name>
    <dbReference type="NCBI Taxonomy" id="870187"/>
    <lineage>
        <taxon>Bacteria</taxon>
        <taxon>Pseudomonadati</taxon>
        <taxon>Pseudomonadota</taxon>
        <taxon>Gammaproteobacteria</taxon>
        <taxon>Thiotrichales</taxon>
        <taxon>Thiotrichaceae</taxon>
        <taxon>Thiothrix</taxon>
    </lineage>
</organism>
<sequence length="40" mass="4701">MQIDPIAKLLDCSKFTLYNWLEREELNKKKEKTKVTDGSS</sequence>
<dbReference type="RefSeq" id="WP_002706511.1">
    <property type="nucleotide sequence ID" value="NZ_JH651381.1"/>
</dbReference>
<evidence type="ECO:0000313" key="1">
    <source>
        <dbReference type="EMBL" id="EIJ37048.1"/>
    </source>
</evidence>
<accession>A0A656HJF2</accession>
<keyword evidence="2" id="KW-1185">Reference proteome</keyword>
<dbReference type="AlphaFoldDB" id="A0A656HJF2"/>
<dbReference type="EMBL" id="JH651381">
    <property type="protein sequence ID" value="EIJ37048.1"/>
    <property type="molecule type" value="Genomic_DNA"/>
</dbReference>
<evidence type="ECO:0000313" key="2">
    <source>
        <dbReference type="Proteomes" id="UP000005317"/>
    </source>
</evidence>
<dbReference type="Proteomes" id="UP000005317">
    <property type="component" value="Unassembled WGS sequence"/>
</dbReference>
<reference evidence="2" key="1">
    <citation type="journal article" date="2011" name="Stand. Genomic Sci.">
        <title>Genome sequence of the filamentous, gliding Thiothrix nivea neotype strain (JP2(T)).</title>
        <authorList>
            <person name="Lapidus A."/>
            <person name="Nolan M."/>
            <person name="Lucas S."/>
            <person name="Glavina Del Rio T."/>
            <person name="Tice H."/>
            <person name="Cheng J.F."/>
            <person name="Tapia R."/>
            <person name="Han C."/>
            <person name="Goodwin L."/>
            <person name="Pitluck S."/>
            <person name="Liolios K."/>
            <person name="Pagani I."/>
            <person name="Ivanova N."/>
            <person name="Huntemann M."/>
            <person name="Mavromatis K."/>
            <person name="Mikhailova N."/>
            <person name="Pati A."/>
            <person name="Chen A."/>
            <person name="Palaniappan K."/>
            <person name="Land M."/>
            <person name="Brambilla E.M."/>
            <person name="Rohde M."/>
            <person name="Abt B."/>
            <person name="Verbarg S."/>
            <person name="Goker M."/>
            <person name="Bristow J."/>
            <person name="Eisen J.A."/>
            <person name="Markowitz V."/>
            <person name="Hugenholtz P."/>
            <person name="Kyrpides N.C."/>
            <person name="Klenk H.P."/>
            <person name="Woyke T."/>
        </authorList>
    </citation>
    <scope>NUCLEOTIDE SEQUENCE [LARGE SCALE GENOMIC DNA]</scope>
    <source>
        <strain evidence="2">ATCC 35100 / DSM 5205 / JP2</strain>
    </source>
</reference>
<name>A0A656HJF2_THINJ</name>